<evidence type="ECO:0000313" key="3">
    <source>
        <dbReference type="Proteomes" id="UP000267606"/>
    </source>
</evidence>
<gene>
    <name evidence="2" type="ORF">OFLC_LOCUS993</name>
</gene>
<reference evidence="4" key="1">
    <citation type="submission" date="2016-06" db="UniProtKB">
        <authorList>
            <consortium name="WormBaseParasite"/>
        </authorList>
    </citation>
    <scope>IDENTIFICATION</scope>
</reference>
<keyword evidence="1" id="KW-0472">Membrane</keyword>
<reference evidence="2 3" key="2">
    <citation type="submission" date="2018-11" db="EMBL/GenBank/DDBJ databases">
        <authorList>
            <consortium name="Pathogen Informatics"/>
        </authorList>
    </citation>
    <scope>NUCLEOTIDE SEQUENCE [LARGE SCALE GENOMIC DNA]</scope>
</reference>
<keyword evidence="1" id="KW-0812">Transmembrane</keyword>
<dbReference type="AlphaFoldDB" id="A0A183H0I3"/>
<evidence type="ECO:0000313" key="4">
    <source>
        <dbReference type="WBParaSite" id="OFLC_0000099201-mRNA-1"/>
    </source>
</evidence>
<feature type="transmembrane region" description="Helical" evidence="1">
    <location>
        <begin position="12"/>
        <end position="32"/>
    </location>
</feature>
<organism evidence="4">
    <name type="scientific">Onchocerca flexuosa</name>
    <dbReference type="NCBI Taxonomy" id="387005"/>
    <lineage>
        <taxon>Eukaryota</taxon>
        <taxon>Metazoa</taxon>
        <taxon>Ecdysozoa</taxon>
        <taxon>Nematoda</taxon>
        <taxon>Chromadorea</taxon>
        <taxon>Rhabditida</taxon>
        <taxon>Spirurina</taxon>
        <taxon>Spiruromorpha</taxon>
        <taxon>Filarioidea</taxon>
        <taxon>Onchocercidae</taxon>
        <taxon>Onchocerca</taxon>
    </lineage>
</organism>
<evidence type="ECO:0000256" key="1">
    <source>
        <dbReference type="SAM" id="Phobius"/>
    </source>
</evidence>
<protein>
    <submittedName>
        <fullName evidence="4">ABC transporter permease</fullName>
    </submittedName>
</protein>
<keyword evidence="1" id="KW-1133">Transmembrane helix</keyword>
<evidence type="ECO:0000313" key="2">
    <source>
        <dbReference type="EMBL" id="VDO27820.1"/>
    </source>
</evidence>
<dbReference type="Proteomes" id="UP000267606">
    <property type="component" value="Unassembled WGS sequence"/>
</dbReference>
<dbReference type="EMBL" id="UZAJ01000412">
    <property type="protein sequence ID" value="VDO27820.1"/>
    <property type="molecule type" value="Genomic_DNA"/>
</dbReference>
<proteinExistence type="predicted"/>
<sequence>MIAVDQILRNQMWNSSFLDVMGPNLMLAVWLLSMLSH</sequence>
<dbReference type="WBParaSite" id="OFLC_0000099201-mRNA-1">
    <property type="protein sequence ID" value="OFLC_0000099201-mRNA-1"/>
    <property type="gene ID" value="OFLC_0000099201"/>
</dbReference>
<keyword evidence="3" id="KW-1185">Reference proteome</keyword>
<name>A0A183H0I3_9BILA</name>
<accession>A0A183H0I3</accession>